<sequence length="116" mass="13803">MSSLQCRHLLPTLLLRQKVMMNARRASHRKPRKSLKLRKLRKVCKLCKSRKLHKLDQSHKLHKLRQSHQCLQLLSRKRSKRCSNWCRRLCSASGRTPDREGRHPRGNKCCSIWAKD</sequence>
<accession>A0A6A3HD84</accession>
<dbReference type="AlphaFoldDB" id="A0A6A3HD84"/>
<proteinExistence type="predicted"/>
<dbReference type="Proteomes" id="UP000429607">
    <property type="component" value="Unassembled WGS sequence"/>
</dbReference>
<evidence type="ECO:0000313" key="2">
    <source>
        <dbReference type="Proteomes" id="UP000429607"/>
    </source>
</evidence>
<comment type="caution">
    <text evidence="1">The sequence shown here is derived from an EMBL/GenBank/DDBJ whole genome shotgun (WGS) entry which is preliminary data.</text>
</comment>
<dbReference type="EMBL" id="QXFV01004927">
    <property type="protein sequence ID" value="KAE8967137.1"/>
    <property type="molecule type" value="Genomic_DNA"/>
</dbReference>
<organism evidence="1 2">
    <name type="scientific">Phytophthora rubi</name>
    <dbReference type="NCBI Taxonomy" id="129364"/>
    <lineage>
        <taxon>Eukaryota</taxon>
        <taxon>Sar</taxon>
        <taxon>Stramenopiles</taxon>
        <taxon>Oomycota</taxon>
        <taxon>Peronosporomycetes</taxon>
        <taxon>Peronosporales</taxon>
        <taxon>Peronosporaceae</taxon>
        <taxon>Phytophthora</taxon>
    </lineage>
</organism>
<gene>
    <name evidence="1" type="ORF">PR001_g28192</name>
</gene>
<name>A0A6A3HD84_9STRA</name>
<evidence type="ECO:0000313" key="1">
    <source>
        <dbReference type="EMBL" id="KAE8967137.1"/>
    </source>
</evidence>
<protein>
    <submittedName>
        <fullName evidence="1">Uncharacterized protein</fullName>
    </submittedName>
</protein>
<reference evidence="1 2" key="1">
    <citation type="submission" date="2018-09" db="EMBL/GenBank/DDBJ databases">
        <title>Genomic investigation of the strawberry pathogen Phytophthora fragariae indicates pathogenicity is determined by transcriptional variation in three key races.</title>
        <authorList>
            <person name="Adams T.M."/>
            <person name="Armitage A.D."/>
            <person name="Sobczyk M.K."/>
            <person name="Bates H.J."/>
            <person name="Dunwell J.M."/>
            <person name="Nellist C.F."/>
            <person name="Harrison R.J."/>
        </authorList>
    </citation>
    <scope>NUCLEOTIDE SEQUENCE [LARGE SCALE GENOMIC DNA]</scope>
    <source>
        <strain evidence="1 2">SCRP249</strain>
    </source>
</reference>